<protein>
    <recommendedName>
        <fullName evidence="4">Gnk2-homologous domain-containing protein</fullName>
    </recommendedName>
</protein>
<feature type="transmembrane region" description="Helical" evidence="3">
    <location>
        <begin position="294"/>
        <end position="317"/>
    </location>
</feature>
<dbReference type="Proteomes" id="UP001177140">
    <property type="component" value="Unassembled WGS sequence"/>
</dbReference>
<dbReference type="PANTHER" id="PTHR32099">
    <property type="entry name" value="CYSTEINE-RICH REPEAT SECRETORY PROTEIN"/>
    <property type="match status" value="1"/>
</dbReference>
<dbReference type="InterPro" id="IPR038408">
    <property type="entry name" value="GNK2_sf"/>
</dbReference>
<evidence type="ECO:0000259" key="4">
    <source>
        <dbReference type="PROSITE" id="PS51473"/>
    </source>
</evidence>
<keyword evidence="1" id="KW-0732">Signal</keyword>
<keyword evidence="6" id="KW-1185">Reference proteome</keyword>
<feature type="domain" description="Gnk2-homologous" evidence="4">
    <location>
        <begin position="154"/>
        <end position="269"/>
    </location>
</feature>
<dbReference type="Gene3D" id="3.30.430.20">
    <property type="entry name" value="Gnk2 domain, C-X8-C-X2-C motif"/>
    <property type="match status" value="2"/>
</dbReference>
<dbReference type="PROSITE" id="PS51473">
    <property type="entry name" value="GNK2"/>
    <property type="match status" value="2"/>
</dbReference>
<evidence type="ECO:0000313" key="5">
    <source>
        <dbReference type="EMBL" id="MCL7040859.1"/>
    </source>
</evidence>
<evidence type="ECO:0000256" key="1">
    <source>
        <dbReference type="ARBA" id="ARBA00022729"/>
    </source>
</evidence>
<evidence type="ECO:0000313" key="6">
    <source>
        <dbReference type="Proteomes" id="UP001177140"/>
    </source>
</evidence>
<dbReference type="InterPro" id="IPR002902">
    <property type="entry name" value="GNK2"/>
</dbReference>
<feature type="non-terminal residue" evidence="5">
    <location>
        <position position="370"/>
    </location>
</feature>
<feature type="domain" description="Gnk2-homologous" evidence="4">
    <location>
        <begin position="41"/>
        <end position="148"/>
    </location>
</feature>
<comment type="caution">
    <text evidence="5">The sequence shown here is derived from an EMBL/GenBank/DDBJ whole genome shotgun (WGS) entry which is preliminary data.</text>
</comment>
<evidence type="ECO:0000256" key="2">
    <source>
        <dbReference type="ARBA" id="ARBA00022737"/>
    </source>
</evidence>
<organism evidence="5 6">
    <name type="scientific">Papaver nudicaule</name>
    <name type="common">Iceland poppy</name>
    <dbReference type="NCBI Taxonomy" id="74823"/>
    <lineage>
        <taxon>Eukaryota</taxon>
        <taxon>Viridiplantae</taxon>
        <taxon>Streptophyta</taxon>
        <taxon>Embryophyta</taxon>
        <taxon>Tracheophyta</taxon>
        <taxon>Spermatophyta</taxon>
        <taxon>Magnoliopsida</taxon>
        <taxon>Ranunculales</taxon>
        <taxon>Papaveraceae</taxon>
        <taxon>Papaveroideae</taxon>
        <taxon>Papaver</taxon>
    </lineage>
</organism>
<keyword evidence="3" id="KW-1133">Transmembrane helix</keyword>
<proteinExistence type="predicted"/>
<keyword evidence="2" id="KW-0677">Repeat</keyword>
<sequence length="370" mass="41917">MIAHYHRNMGSFLRMFITILSTILVFNIQHYAVLKTNAQNDVSNVFHICSGANITTSTYRSNLNLVLSSLTNSFNKTIIRNGYYNETIGRKPDTAYGNYQCRGDISLEECRDTLDLATKEVLRRCPNSTEAVITYKEIVALKFSDQSFFSIMRDYPSFPLPNAVSVTNPDEFNPGFDRLTDYILDKVASNGVSSSSSSTNKNLYAIGSIDVSRSQKIYGLAQCSADLSVNNCTQCLRDKMDELRKWFSGRVGGRVICWSCYFRYETYRFYLSNATSPPSKQYIHTSKPRISRKLLLSIVVPSVITVLSIIILMYFCIKRRKKVLERTTEDIDEIQSAESLQFKFSTISTATHNFSDANKLGRGGFGTVYK</sequence>
<dbReference type="CDD" id="cd23509">
    <property type="entry name" value="Gnk2-like"/>
    <property type="match status" value="2"/>
</dbReference>
<dbReference type="PANTHER" id="PTHR32099:SF42">
    <property type="entry name" value="CYSTEINE-RICH RECEPTOR-LIKE PROTEIN KINASE 9-RELATED"/>
    <property type="match status" value="1"/>
</dbReference>
<dbReference type="Pfam" id="PF01657">
    <property type="entry name" value="Stress-antifung"/>
    <property type="match status" value="2"/>
</dbReference>
<keyword evidence="3" id="KW-0472">Membrane</keyword>
<name>A0AA42ATN0_PAPNU</name>
<keyword evidence="3" id="KW-0812">Transmembrane</keyword>
<feature type="transmembrane region" description="Helical" evidence="3">
    <location>
        <begin position="12"/>
        <end position="32"/>
    </location>
</feature>
<dbReference type="AlphaFoldDB" id="A0AA42ATN0"/>
<gene>
    <name evidence="5" type="ORF">MKW94_025477</name>
</gene>
<evidence type="ECO:0000256" key="3">
    <source>
        <dbReference type="SAM" id="Phobius"/>
    </source>
</evidence>
<dbReference type="Gene3D" id="3.30.200.20">
    <property type="entry name" value="Phosphorylase Kinase, domain 1"/>
    <property type="match status" value="1"/>
</dbReference>
<dbReference type="EMBL" id="JAJJMA010217274">
    <property type="protein sequence ID" value="MCL7040859.1"/>
    <property type="molecule type" value="Genomic_DNA"/>
</dbReference>
<accession>A0AA42ATN0</accession>
<reference evidence="5" key="1">
    <citation type="submission" date="2022-03" db="EMBL/GenBank/DDBJ databases">
        <title>A functionally conserved STORR gene fusion in Papaver species that diverged 16.8 million years ago.</title>
        <authorList>
            <person name="Catania T."/>
        </authorList>
    </citation>
    <scope>NUCLEOTIDE SEQUENCE</scope>
    <source>
        <strain evidence="5">S-191538</strain>
    </source>
</reference>